<proteinExistence type="predicted"/>
<dbReference type="AlphaFoldDB" id="U4TWP8"/>
<dbReference type="Proteomes" id="UP000030647">
    <property type="component" value="Unassembled WGS sequence"/>
</dbReference>
<gene>
    <name evidence="2" type="ORF">L248_1350</name>
</gene>
<keyword evidence="3" id="KW-1185">Reference proteome</keyword>
<evidence type="ECO:0000313" key="2">
    <source>
        <dbReference type="EMBL" id="ERL66258.1"/>
    </source>
</evidence>
<evidence type="ECO:0000313" key="3">
    <source>
        <dbReference type="Proteomes" id="UP000030647"/>
    </source>
</evidence>
<feature type="compositionally biased region" description="Polar residues" evidence="1">
    <location>
        <begin position="66"/>
        <end position="76"/>
    </location>
</feature>
<sequence>MQTKEPADVDADADDGVKRQPRPRQPPRVPGQHLLQNFFTAQLRDPRRNQPDPDQQQEVAPHGQRVAQQTRCTIRL</sequence>
<evidence type="ECO:0000256" key="1">
    <source>
        <dbReference type="SAM" id="MobiDB-lite"/>
    </source>
</evidence>
<feature type="region of interest" description="Disordered" evidence="1">
    <location>
        <begin position="1"/>
        <end position="76"/>
    </location>
</feature>
<name>U4TWP8_9LACO</name>
<reference evidence="3" key="1">
    <citation type="journal article" date="2013" name="Genome Announc.">
        <title>Whole-Genome Sequencing of Lactobacillus shenzhenensis Strain LY-73T.</title>
        <authorList>
            <person name="Lin Z."/>
            <person name="Liu Z."/>
            <person name="Yang R."/>
            <person name="Zou Y."/>
            <person name="Wan D."/>
            <person name="Chen J."/>
            <person name="Guo M."/>
            <person name="Zhao J."/>
            <person name="Fang C."/>
            <person name="Yang R."/>
            <person name="Liu F."/>
        </authorList>
    </citation>
    <scope>NUCLEOTIDE SEQUENCE [LARGE SCALE GENOMIC DNA]</scope>
    <source>
        <strain evidence="3">LY-73</strain>
    </source>
</reference>
<organism evidence="2 3">
    <name type="scientific">Schleiferilactobacillus shenzhenensis LY-73</name>
    <dbReference type="NCBI Taxonomy" id="1231336"/>
    <lineage>
        <taxon>Bacteria</taxon>
        <taxon>Bacillati</taxon>
        <taxon>Bacillota</taxon>
        <taxon>Bacilli</taxon>
        <taxon>Lactobacillales</taxon>
        <taxon>Lactobacillaceae</taxon>
        <taxon>Schleiferilactobacillus</taxon>
    </lineage>
</organism>
<protein>
    <submittedName>
        <fullName evidence="2">Uncharacterized protein</fullName>
    </submittedName>
</protein>
<dbReference type="HOGENOM" id="CLU_2649974_0_0_9"/>
<accession>U4TWP8</accession>
<dbReference type="EMBL" id="KI271583">
    <property type="protein sequence ID" value="ERL66258.1"/>
    <property type="molecule type" value="Genomic_DNA"/>
</dbReference>